<protein>
    <submittedName>
        <fullName evidence="1">Uncharacterized protein</fullName>
    </submittedName>
</protein>
<evidence type="ECO:0000313" key="1">
    <source>
        <dbReference type="EMBL" id="SDI24960.1"/>
    </source>
</evidence>
<dbReference type="Proteomes" id="UP000182836">
    <property type="component" value="Unassembled WGS sequence"/>
</dbReference>
<evidence type="ECO:0000313" key="2">
    <source>
        <dbReference type="Proteomes" id="UP000182836"/>
    </source>
</evidence>
<dbReference type="AlphaFoldDB" id="A0A1G8J2S3"/>
<sequence length="70" mass="8200">MQEETWMQTCVIRQHPVIRKKLMVFCFLNETPACYVKSAGVYYAINFGLLYVHLPISLKGTFLYVVRNIL</sequence>
<accession>A0A1G8J2S3</accession>
<gene>
    <name evidence="1" type="ORF">SAMN04487909_102269</name>
</gene>
<proteinExistence type="predicted"/>
<dbReference type="EMBL" id="FNED01000002">
    <property type="protein sequence ID" value="SDI24960.1"/>
    <property type="molecule type" value="Genomic_DNA"/>
</dbReference>
<name>A0A1G8J2S3_ANEMI</name>
<organism evidence="1 2">
    <name type="scientific">Aneurinibacillus migulanus</name>
    <name type="common">Bacillus migulanus</name>
    <dbReference type="NCBI Taxonomy" id="47500"/>
    <lineage>
        <taxon>Bacteria</taxon>
        <taxon>Bacillati</taxon>
        <taxon>Bacillota</taxon>
        <taxon>Bacilli</taxon>
        <taxon>Bacillales</taxon>
        <taxon>Paenibacillaceae</taxon>
        <taxon>Aneurinibacillus group</taxon>
        <taxon>Aneurinibacillus</taxon>
    </lineage>
</organism>
<reference evidence="1 2" key="1">
    <citation type="submission" date="2016-10" db="EMBL/GenBank/DDBJ databases">
        <authorList>
            <person name="de Groot N.N."/>
        </authorList>
    </citation>
    <scope>NUCLEOTIDE SEQUENCE [LARGE SCALE GENOMIC DNA]</scope>
    <source>
        <strain evidence="1 2">DSM 2895</strain>
    </source>
</reference>